<protein>
    <recommendedName>
        <fullName evidence="3">CarD-like/TRCF RNAP-interacting domain-containing protein</fullName>
    </recommendedName>
</protein>
<dbReference type="AlphaFoldDB" id="A0A381SWZ0"/>
<dbReference type="GO" id="GO:0016887">
    <property type="term" value="F:ATP hydrolysis activity"/>
    <property type="evidence" value="ECO:0007669"/>
    <property type="project" value="InterPro"/>
</dbReference>
<proteinExistence type="predicted"/>
<name>A0A381SWZ0_9ZZZZ</name>
<dbReference type="Gene3D" id="3.40.50.11140">
    <property type="match status" value="1"/>
</dbReference>
<dbReference type="InterPro" id="IPR036101">
    <property type="entry name" value="CarD-like/TRCF_RID_sf"/>
</dbReference>
<dbReference type="SUPFAM" id="SSF141259">
    <property type="entry name" value="CarD-like"/>
    <property type="match status" value="1"/>
</dbReference>
<dbReference type="SUPFAM" id="SSF52540">
    <property type="entry name" value="P-loop containing nucleoside triphosphate hydrolases"/>
    <property type="match status" value="2"/>
</dbReference>
<dbReference type="Gene3D" id="3.40.50.300">
    <property type="entry name" value="P-loop containing nucleotide triphosphate hydrolases"/>
    <property type="match status" value="1"/>
</dbReference>
<dbReference type="Pfam" id="PF02559">
    <property type="entry name" value="CarD_TRCF_RID"/>
    <property type="match status" value="1"/>
</dbReference>
<feature type="domain" description="CarD-like/TRCF RNAP-interacting" evidence="3">
    <location>
        <begin position="484"/>
        <end position="577"/>
    </location>
</feature>
<evidence type="ECO:0000256" key="1">
    <source>
        <dbReference type="ARBA" id="ARBA00022741"/>
    </source>
</evidence>
<reference evidence="4" key="1">
    <citation type="submission" date="2018-05" db="EMBL/GenBank/DDBJ databases">
        <authorList>
            <person name="Lanie J.A."/>
            <person name="Ng W.-L."/>
            <person name="Kazmierczak K.M."/>
            <person name="Andrzejewski T.M."/>
            <person name="Davidsen T.M."/>
            <person name="Wayne K.J."/>
            <person name="Tettelin H."/>
            <person name="Glass J.I."/>
            <person name="Rusch D."/>
            <person name="Podicherti R."/>
            <person name="Tsui H.-C.T."/>
            <person name="Winkler M.E."/>
        </authorList>
    </citation>
    <scope>NUCLEOTIDE SEQUENCE</scope>
</reference>
<dbReference type="GO" id="GO:0005524">
    <property type="term" value="F:ATP binding"/>
    <property type="evidence" value="ECO:0007669"/>
    <property type="project" value="UniProtKB-KW"/>
</dbReference>
<dbReference type="InterPro" id="IPR041471">
    <property type="entry name" value="UvrB_inter"/>
</dbReference>
<dbReference type="InterPro" id="IPR004807">
    <property type="entry name" value="UvrB"/>
</dbReference>
<dbReference type="GO" id="GO:0006289">
    <property type="term" value="P:nucleotide-excision repair"/>
    <property type="evidence" value="ECO:0007669"/>
    <property type="project" value="InterPro"/>
</dbReference>
<evidence type="ECO:0000313" key="4">
    <source>
        <dbReference type="EMBL" id="SVA08545.1"/>
    </source>
</evidence>
<dbReference type="InterPro" id="IPR048635">
    <property type="entry name" value="MFD_D3"/>
</dbReference>
<evidence type="ECO:0000256" key="2">
    <source>
        <dbReference type="ARBA" id="ARBA00022840"/>
    </source>
</evidence>
<dbReference type="InterPro" id="IPR003711">
    <property type="entry name" value="CarD-like/TRCF_RID"/>
</dbReference>
<dbReference type="PANTHER" id="PTHR24029">
    <property type="entry name" value="UVRABC SYSTEM PROTEIN B"/>
    <property type="match status" value="1"/>
</dbReference>
<feature type="non-terminal residue" evidence="4">
    <location>
        <position position="577"/>
    </location>
</feature>
<keyword evidence="2" id="KW-0067">ATP-binding</keyword>
<sequence>MKDIINNNLEGIVNSPNFNIKFLEVPHGSESILLEQIQSKLKRNIIFITSDIKRYNQIKDLLSFTLKEEFLTFPQFDTSPYDKIIPNKKISSERIKTLIDINESVDEDLIILSTVRASAQYILSKDDCLERTFELKVGMSLNTDDLATYFISNGYIKTETVREYGDFSVRGGIIDFYSPSNKPVRLDFFGNTVDAIKIFDTSSQVSIKNLNAVKIYPNTEICLNDKSVELFRTRFNKEFGTRKQEARIYKDISEKIIFPGMESWMPFFFTRKATILDHIKNPLVIFDYNAEDAYEKFVNNTIDHYLARMDYDKVDSNQNKKYYCLDPGKLFLNINKYNHSISKFKRIYFSPFNEPEGLNFFGKKITKYLKNKETNQIDFDKLKNDISNFKKEEKKILIACSSRGSLSRLGQILDNHKIESTEINNWKEYAEGDIEKVKISVIPLSDGFEIDEYVCISEQDIFGEKFYRQRSTNKAKKFIKELSNVIPGDYVVHIDHGIGRFENLETIEIEKSKHECLLLKYSNNDRLYLPVENLEVITKYGSEGSDVLLDKLGGGNWEKKKTKIKNKIKLLAKDLIE</sequence>
<dbReference type="Gene3D" id="3.30.2060.10">
    <property type="entry name" value="Penicillin-binding protein 1b domain"/>
    <property type="match status" value="1"/>
</dbReference>
<dbReference type="SMART" id="SM01058">
    <property type="entry name" value="CarD_TRCF"/>
    <property type="match status" value="1"/>
</dbReference>
<dbReference type="GO" id="GO:0003677">
    <property type="term" value="F:DNA binding"/>
    <property type="evidence" value="ECO:0007669"/>
    <property type="project" value="InterPro"/>
</dbReference>
<gene>
    <name evidence="4" type="ORF">METZ01_LOCUS61399</name>
</gene>
<organism evidence="4">
    <name type="scientific">marine metagenome</name>
    <dbReference type="NCBI Taxonomy" id="408172"/>
    <lineage>
        <taxon>unclassified sequences</taxon>
        <taxon>metagenomes</taxon>
        <taxon>ecological metagenomes</taxon>
    </lineage>
</organism>
<accession>A0A381SWZ0</accession>
<dbReference type="Pfam" id="PF21132">
    <property type="entry name" value="MFD_D3"/>
    <property type="match status" value="1"/>
</dbReference>
<dbReference type="InterPro" id="IPR027417">
    <property type="entry name" value="P-loop_NTPase"/>
</dbReference>
<dbReference type="PANTHER" id="PTHR24029:SF1">
    <property type="entry name" value="TRANSCRIPTION-REPAIR-COUPLING FACTOR"/>
    <property type="match status" value="1"/>
</dbReference>
<dbReference type="EMBL" id="UINC01003701">
    <property type="protein sequence ID" value="SVA08545.1"/>
    <property type="molecule type" value="Genomic_DNA"/>
</dbReference>
<keyword evidence="1" id="KW-0547">Nucleotide-binding</keyword>
<evidence type="ECO:0000259" key="3">
    <source>
        <dbReference type="SMART" id="SM01058"/>
    </source>
</evidence>
<dbReference type="Gene3D" id="3.40.50.11180">
    <property type="match status" value="1"/>
</dbReference>
<dbReference type="GO" id="GO:0009380">
    <property type="term" value="C:excinuclease repair complex"/>
    <property type="evidence" value="ECO:0007669"/>
    <property type="project" value="InterPro"/>
</dbReference>
<dbReference type="Gene3D" id="2.40.10.170">
    <property type="match status" value="1"/>
</dbReference>
<dbReference type="Pfam" id="PF17757">
    <property type="entry name" value="UvrB_inter"/>
    <property type="match status" value="1"/>
</dbReference>